<dbReference type="PANTHER" id="PTHR48107">
    <property type="entry name" value="NADPH-DEPENDENT ALDEHYDE REDUCTASE-LIKE PROTEIN, CHLOROPLASTIC-RELATED"/>
    <property type="match status" value="1"/>
</dbReference>
<protein>
    <submittedName>
        <fullName evidence="3">Uncharacterized protein</fullName>
    </submittedName>
</protein>
<name>A0A7H8RF46_TALRU</name>
<keyword evidence="4" id="KW-1185">Reference proteome</keyword>
<dbReference type="InterPro" id="IPR036291">
    <property type="entry name" value="NAD(P)-bd_dom_sf"/>
</dbReference>
<sequence>STFKTPPDCGENSYQGTGRLHGLRALIPGGDSGIGRATAIAYAREGTKVAINYMPEESDAQELVDVLEPKGLTVERIPGNLLNETFYAKLVHEAHMCLGGLDILVSQASFSGYLDSPNYQPISNQSTAQLEQVFRTNVFAGIFLTRAVVPLLPRGGSIIFTTSDMAAEPIPNGVVYGASKEL</sequence>
<reference evidence="4" key="1">
    <citation type="submission" date="2020-06" db="EMBL/GenBank/DDBJ databases">
        <title>A chromosome-scale genome assembly of Talaromyces rugulosus W13939.</title>
        <authorList>
            <person name="Wang B."/>
            <person name="Guo L."/>
            <person name="Ye K."/>
            <person name="Wang L."/>
        </authorList>
    </citation>
    <scope>NUCLEOTIDE SEQUENCE [LARGE SCALE GENOMIC DNA]</scope>
    <source>
        <strain evidence="4">W13939</strain>
    </source>
</reference>
<evidence type="ECO:0000313" key="3">
    <source>
        <dbReference type="EMBL" id="QKX63163.1"/>
    </source>
</evidence>
<gene>
    <name evidence="3" type="ORF">TRUGW13939_10332</name>
</gene>
<dbReference type="OrthoDB" id="47007at2759"/>
<proteinExistence type="inferred from homology"/>
<dbReference type="KEGG" id="trg:TRUGW13939_10332"/>
<keyword evidence="2" id="KW-0560">Oxidoreductase</keyword>
<dbReference type="Proteomes" id="UP000509510">
    <property type="component" value="Chromosome V"/>
</dbReference>
<accession>A0A7H8RF46</accession>
<dbReference type="AlphaFoldDB" id="A0A7H8RF46"/>
<evidence type="ECO:0000313" key="4">
    <source>
        <dbReference type="Proteomes" id="UP000509510"/>
    </source>
</evidence>
<dbReference type="GeneID" id="55997812"/>
<feature type="non-terminal residue" evidence="3">
    <location>
        <position position="1"/>
    </location>
</feature>
<dbReference type="InterPro" id="IPR002347">
    <property type="entry name" value="SDR_fam"/>
</dbReference>
<dbReference type="PANTHER" id="PTHR48107:SF16">
    <property type="entry name" value="NADPH-DEPENDENT ALDEHYDE REDUCTASE 1, CHLOROPLASTIC"/>
    <property type="match status" value="1"/>
</dbReference>
<comment type="similarity">
    <text evidence="1">Belongs to the short-chain dehydrogenases/reductases (SDR) family.</text>
</comment>
<dbReference type="Pfam" id="PF00106">
    <property type="entry name" value="adh_short"/>
    <property type="match status" value="1"/>
</dbReference>
<dbReference type="PRINTS" id="PR00081">
    <property type="entry name" value="GDHRDH"/>
</dbReference>
<dbReference type="EMBL" id="CP055902">
    <property type="protein sequence ID" value="QKX63163.1"/>
    <property type="molecule type" value="Genomic_DNA"/>
</dbReference>
<dbReference type="Gene3D" id="3.40.50.720">
    <property type="entry name" value="NAD(P)-binding Rossmann-like Domain"/>
    <property type="match status" value="1"/>
</dbReference>
<organism evidence="3 4">
    <name type="scientific">Talaromyces rugulosus</name>
    <name type="common">Penicillium rugulosum</name>
    <dbReference type="NCBI Taxonomy" id="121627"/>
    <lineage>
        <taxon>Eukaryota</taxon>
        <taxon>Fungi</taxon>
        <taxon>Dikarya</taxon>
        <taxon>Ascomycota</taxon>
        <taxon>Pezizomycotina</taxon>
        <taxon>Eurotiomycetes</taxon>
        <taxon>Eurotiomycetidae</taxon>
        <taxon>Eurotiales</taxon>
        <taxon>Trichocomaceae</taxon>
        <taxon>Talaromyces</taxon>
        <taxon>Talaromyces sect. Islandici</taxon>
    </lineage>
</organism>
<dbReference type="GO" id="GO:0016614">
    <property type="term" value="F:oxidoreductase activity, acting on CH-OH group of donors"/>
    <property type="evidence" value="ECO:0007669"/>
    <property type="project" value="UniProtKB-ARBA"/>
</dbReference>
<dbReference type="RefSeq" id="XP_035349337.1">
    <property type="nucleotide sequence ID" value="XM_035493444.1"/>
</dbReference>
<evidence type="ECO:0000256" key="1">
    <source>
        <dbReference type="ARBA" id="ARBA00006484"/>
    </source>
</evidence>
<evidence type="ECO:0000256" key="2">
    <source>
        <dbReference type="ARBA" id="ARBA00023002"/>
    </source>
</evidence>
<dbReference type="SUPFAM" id="SSF51735">
    <property type="entry name" value="NAD(P)-binding Rossmann-fold domains"/>
    <property type="match status" value="1"/>
</dbReference>